<dbReference type="PANTHER" id="PTHR43179:SF7">
    <property type="entry name" value="RHAMNOSYLTRANSFERASE WBBL"/>
    <property type="match status" value="1"/>
</dbReference>
<dbReference type="Gene3D" id="3.90.550.10">
    <property type="entry name" value="Spore Coat Polysaccharide Biosynthesis Protein SpsA, Chain A"/>
    <property type="match status" value="1"/>
</dbReference>
<dbReference type="InterPro" id="IPR001173">
    <property type="entry name" value="Glyco_trans_2-like"/>
</dbReference>
<dbReference type="InterPro" id="IPR029044">
    <property type="entry name" value="Nucleotide-diphossugar_trans"/>
</dbReference>
<dbReference type="RefSeq" id="WP_066601867.1">
    <property type="nucleotide sequence ID" value="NZ_CP014230.1"/>
</dbReference>
<evidence type="ECO:0000313" key="2">
    <source>
        <dbReference type="EMBL" id="AMD91771.1"/>
    </source>
</evidence>
<dbReference type="CDD" id="cd04186">
    <property type="entry name" value="GT_2_like_c"/>
    <property type="match status" value="1"/>
</dbReference>
<proteinExistence type="predicted"/>
<evidence type="ECO:0000259" key="1">
    <source>
        <dbReference type="Pfam" id="PF00535"/>
    </source>
</evidence>
<dbReference type="EMBL" id="CP014230">
    <property type="protein sequence ID" value="AMD91771.1"/>
    <property type="molecule type" value="Genomic_DNA"/>
</dbReference>
<dbReference type="PANTHER" id="PTHR43179">
    <property type="entry name" value="RHAMNOSYLTRANSFERASE WBBL"/>
    <property type="match status" value="1"/>
</dbReference>
<sequence length="403" mass="45648">MTPTVSIIIPVRNQWKLTEACLRSLAEHTPQDDIQVLVMDNGSTDDTSTQCAPLGTALFGSRFRHIPLGHNRNFGPACNEGARAANADYLFFLNNDTLLTAGWLPPLLDAFARQPDLGATGPLLLYPDDRVQHAGVTFTPTWQVTHLYQFFPRNHPVLFKKRTVQALTGAALMIPAGLFTSCGGFFEEYRNGYEDLDLCAQIRGKKLVLRCTPQSVVYHLTSQTPGRFDSDNHNALLLSRRCDGVFQPDQHRFGTEDGYMFHLSPTLHAILTAKSPSETVDMNSPHALWSAVNAEPLWAEGYIALFNILAEQKKWATAFDLLQMEMRFFPQEILLKRMAKTATFLKNKDLISSVQKFMQNMREEMQSISLRKKFMMLHDWAKEHEDKYMLGACVRWMKECPGS</sequence>
<dbReference type="Pfam" id="PF00535">
    <property type="entry name" value="Glycos_transf_2"/>
    <property type="match status" value="1"/>
</dbReference>
<feature type="domain" description="Glycosyltransferase 2-like" evidence="1">
    <location>
        <begin position="6"/>
        <end position="139"/>
    </location>
</feature>
<dbReference type="Proteomes" id="UP000063964">
    <property type="component" value="Chromosome"/>
</dbReference>
<evidence type="ECO:0000313" key="3">
    <source>
        <dbReference type="Proteomes" id="UP000063964"/>
    </source>
</evidence>
<dbReference type="AlphaFoldDB" id="A0A109W5A6"/>
<protein>
    <recommendedName>
        <fullName evidence="1">Glycosyltransferase 2-like domain-containing protein</fullName>
    </recommendedName>
</protein>
<dbReference type="KEGG" id="doa:AXF15_00650"/>
<gene>
    <name evidence="2" type="ORF">AXF15_00650</name>
</gene>
<accession>A0A109W5A6</accession>
<organism evidence="2 3">
    <name type="scientific">Desulfomicrobium orale DSM 12838</name>
    <dbReference type="NCBI Taxonomy" id="888061"/>
    <lineage>
        <taxon>Bacteria</taxon>
        <taxon>Pseudomonadati</taxon>
        <taxon>Thermodesulfobacteriota</taxon>
        <taxon>Desulfovibrionia</taxon>
        <taxon>Desulfovibrionales</taxon>
        <taxon>Desulfomicrobiaceae</taxon>
        <taxon>Desulfomicrobium</taxon>
    </lineage>
</organism>
<name>A0A109W5A6_9BACT</name>
<dbReference type="OrthoDB" id="9783791at2"/>
<reference evidence="3" key="1">
    <citation type="submission" date="2016-02" db="EMBL/GenBank/DDBJ databases">
        <authorList>
            <person name="Holder M.E."/>
            <person name="Ajami N.J."/>
            <person name="Petrosino J.F."/>
        </authorList>
    </citation>
    <scope>NUCLEOTIDE SEQUENCE [LARGE SCALE GENOMIC DNA]</scope>
    <source>
        <strain evidence="3">DSM 12838</strain>
    </source>
</reference>
<keyword evidence="3" id="KW-1185">Reference proteome</keyword>
<dbReference type="SUPFAM" id="SSF53448">
    <property type="entry name" value="Nucleotide-diphospho-sugar transferases"/>
    <property type="match status" value="1"/>
</dbReference>
<dbReference type="STRING" id="888061.AXF15_00650"/>